<dbReference type="AlphaFoldDB" id="A0A176XGY4"/>
<protein>
    <submittedName>
        <fullName evidence="1">Uncharacterized protein</fullName>
    </submittedName>
</protein>
<comment type="caution">
    <text evidence="1">The sequence shown here is derived from an EMBL/GenBank/DDBJ whole genome shotgun (WGS) entry which is preliminary data.</text>
</comment>
<sequence>MKATLTTHQGASTFDVSVIDAFRMAENRASGDQGLPSHSLPNHPLRFNSPIAELTLMDLIHDPLVASLNRADGVSFEAYMQLLLSAASVNAERFF</sequence>
<dbReference type="Proteomes" id="UP000077098">
    <property type="component" value="Unassembled WGS sequence"/>
</dbReference>
<gene>
    <name evidence="1" type="ORF">A7J57_01055</name>
</gene>
<proteinExistence type="predicted"/>
<dbReference type="EMBL" id="LXPS01000003">
    <property type="protein sequence ID" value="OAE49233.1"/>
    <property type="molecule type" value="Genomic_DNA"/>
</dbReference>
<evidence type="ECO:0000313" key="2">
    <source>
        <dbReference type="Proteomes" id="UP000077098"/>
    </source>
</evidence>
<reference evidence="1 2" key="1">
    <citation type="submission" date="2016-05" db="EMBL/GenBank/DDBJ databases">
        <authorList>
            <person name="Lavstsen T."/>
            <person name="Jespersen J.S."/>
        </authorList>
    </citation>
    <scope>NUCLEOTIDE SEQUENCE [LARGE SCALE GENOMIC DNA]</scope>
    <source>
        <strain evidence="1 2">KCJ1736</strain>
    </source>
</reference>
<accession>A0A176XGY4</accession>
<name>A0A176XGY4_AGRTU</name>
<evidence type="ECO:0000313" key="1">
    <source>
        <dbReference type="EMBL" id="OAE49233.1"/>
    </source>
</evidence>
<organism evidence="1 2">
    <name type="scientific">Agrobacterium tumefaciens</name>
    <dbReference type="NCBI Taxonomy" id="358"/>
    <lineage>
        <taxon>Bacteria</taxon>
        <taxon>Pseudomonadati</taxon>
        <taxon>Pseudomonadota</taxon>
        <taxon>Alphaproteobacteria</taxon>
        <taxon>Hyphomicrobiales</taxon>
        <taxon>Rhizobiaceae</taxon>
        <taxon>Rhizobium/Agrobacterium group</taxon>
        <taxon>Agrobacterium</taxon>
        <taxon>Agrobacterium tumefaciens complex</taxon>
    </lineage>
</organism>